<dbReference type="Gene3D" id="3.40.50.720">
    <property type="entry name" value="NAD(P)-binding Rossmann-like Domain"/>
    <property type="match status" value="2"/>
</dbReference>
<keyword evidence="4" id="KW-0560">Oxidoreductase</keyword>
<keyword evidence="3" id="KW-0862">Zinc</keyword>
<protein>
    <submittedName>
        <fullName evidence="5">Cinnamyl alcohol dehydrogenase</fullName>
    </submittedName>
</protein>
<evidence type="ECO:0000313" key="6">
    <source>
        <dbReference type="Proteomes" id="UP001164929"/>
    </source>
</evidence>
<evidence type="ECO:0000256" key="2">
    <source>
        <dbReference type="ARBA" id="ARBA00022723"/>
    </source>
</evidence>
<evidence type="ECO:0000313" key="5">
    <source>
        <dbReference type="EMBL" id="KAJ7013447.1"/>
    </source>
</evidence>
<dbReference type="SUPFAM" id="SSF51735">
    <property type="entry name" value="NAD(P)-binding Rossmann-fold domains"/>
    <property type="match status" value="1"/>
</dbReference>
<organism evidence="5 6">
    <name type="scientific">Populus alba x Populus x berolinensis</name>
    <dbReference type="NCBI Taxonomy" id="444605"/>
    <lineage>
        <taxon>Eukaryota</taxon>
        <taxon>Viridiplantae</taxon>
        <taxon>Streptophyta</taxon>
        <taxon>Embryophyta</taxon>
        <taxon>Tracheophyta</taxon>
        <taxon>Spermatophyta</taxon>
        <taxon>Magnoliopsida</taxon>
        <taxon>eudicotyledons</taxon>
        <taxon>Gunneridae</taxon>
        <taxon>Pentapetalae</taxon>
        <taxon>rosids</taxon>
        <taxon>fabids</taxon>
        <taxon>Malpighiales</taxon>
        <taxon>Salicaceae</taxon>
        <taxon>Saliceae</taxon>
        <taxon>Populus</taxon>
    </lineage>
</organism>
<evidence type="ECO:0000256" key="3">
    <source>
        <dbReference type="ARBA" id="ARBA00022833"/>
    </source>
</evidence>
<name>A0AAD6WID0_9ROSI</name>
<keyword evidence="2" id="KW-0479">Metal-binding</keyword>
<dbReference type="GO" id="GO:0016616">
    <property type="term" value="F:oxidoreductase activity, acting on the CH-OH group of donors, NAD or NADP as acceptor"/>
    <property type="evidence" value="ECO:0007669"/>
    <property type="project" value="InterPro"/>
</dbReference>
<dbReference type="InterPro" id="IPR036291">
    <property type="entry name" value="NAD(P)-bd_dom_sf"/>
</dbReference>
<accession>A0AAD6WID0</accession>
<comment type="similarity">
    <text evidence="1">Belongs to the zinc-containing alcohol dehydrogenase family.</text>
</comment>
<dbReference type="AlphaFoldDB" id="A0AAD6WID0"/>
<dbReference type="GO" id="GO:0046872">
    <property type="term" value="F:metal ion binding"/>
    <property type="evidence" value="ECO:0007669"/>
    <property type="project" value="UniProtKB-KW"/>
</dbReference>
<dbReference type="EMBL" id="JAQIZT010000001">
    <property type="protein sequence ID" value="KAJ7013447.1"/>
    <property type="molecule type" value="Genomic_DNA"/>
</dbReference>
<comment type="caution">
    <text evidence="5">The sequence shown here is derived from an EMBL/GenBank/DDBJ whole genome shotgun (WGS) entry which is preliminary data.</text>
</comment>
<dbReference type="InterPro" id="IPR047109">
    <property type="entry name" value="CAD-like"/>
</dbReference>
<dbReference type="PANTHER" id="PTHR42683">
    <property type="entry name" value="ALDEHYDE REDUCTASE"/>
    <property type="match status" value="1"/>
</dbReference>
<dbReference type="Proteomes" id="UP001164929">
    <property type="component" value="Chromosome 1"/>
</dbReference>
<dbReference type="Gene3D" id="3.90.180.10">
    <property type="entry name" value="Medium-chain alcohol dehydrogenases, catalytic domain"/>
    <property type="match status" value="1"/>
</dbReference>
<evidence type="ECO:0000256" key="4">
    <source>
        <dbReference type="ARBA" id="ARBA00023002"/>
    </source>
</evidence>
<reference evidence="5 6" key="1">
    <citation type="journal article" date="2023" name="Mol. Ecol. Resour.">
        <title>Chromosome-level genome assembly of a triploid poplar Populus alba 'Berolinensis'.</title>
        <authorList>
            <person name="Chen S."/>
            <person name="Yu Y."/>
            <person name="Wang X."/>
            <person name="Wang S."/>
            <person name="Zhang T."/>
            <person name="Zhou Y."/>
            <person name="He R."/>
            <person name="Meng N."/>
            <person name="Wang Y."/>
            <person name="Liu W."/>
            <person name="Liu Z."/>
            <person name="Liu J."/>
            <person name="Guo Q."/>
            <person name="Huang H."/>
            <person name="Sederoff R.R."/>
            <person name="Wang G."/>
            <person name="Qu G."/>
            <person name="Chen S."/>
        </authorList>
    </citation>
    <scope>NUCLEOTIDE SEQUENCE [LARGE SCALE GENOMIC DNA]</scope>
    <source>
        <strain evidence="5">SC-2020</strain>
    </source>
</reference>
<gene>
    <name evidence="5" type="ORF">NC653_003198</name>
</gene>
<proteinExistence type="inferred from homology"/>
<evidence type="ECO:0000256" key="1">
    <source>
        <dbReference type="ARBA" id="ARBA00008072"/>
    </source>
</evidence>
<sequence length="131" mass="14704">MGVTIAKATGHHVTVLSSSDKKREEALEHLGADEYLVSSDGEDMQKAADSLDCISSILCLWLFVTPMVMHGRKSITGSFIGSMKETEEMLEYCKEKGLTSMIEVITMDYINMAASLVLEQKYYSYYKKNKK</sequence>
<keyword evidence="6" id="KW-1185">Reference proteome</keyword>